<dbReference type="Proteomes" id="UP000035540">
    <property type="component" value="Chromosome"/>
</dbReference>
<dbReference type="PATRIC" id="fig|136857.5.peg.2022"/>
<gene>
    <name evidence="1" type="ORF">CTEST_10175</name>
</gene>
<sequence length="299" mass="33423">MSHIYDDTLCLMVGKRISEQETKQRMLDIASELLVVSGPTVGLDVIRMEKVITAAEVSRASAYRAWPSKADFRSDALVTALGQVTMLPEGLAEIKQLKTLIESHSNHWDTAEGRRSFVVNALRISVDADIRRMLASPHWRLFVGISANFPGLEDEHLKADVAAELARIQQSFVTRRARIYQQVCTLIGYRQRAPWVGPAGFRALSELAGLTMNGILNRGLSDPGWLDQRIELALFDAPAALWSQAEIAMLTVLLGHLEPDPAVEWNEARYAESLAWFEEFSKELVRDSGEAQSHHGMMR</sequence>
<evidence type="ECO:0000313" key="2">
    <source>
        <dbReference type="Proteomes" id="UP000035540"/>
    </source>
</evidence>
<dbReference type="AlphaFoldDB" id="A0A0G3H9M7"/>
<dbReference type="KEGG" id="cted:CTEST_10175"/>
<dbReference type="EMBL" id="CP011545">
    <property type="protein sequence ID" value="AKK09460.1"/>
    <property type="molecule type" value="Genomic_DNA"/>
</dbReference>
<reference evidence="1 2" key="1">
    <citation type="journal article" date="2015" name="Genome Announc.">
        <title>Complete Genome Sequence of the Type Strain Corynebacterium testudinoris DSM 44614, Recovered from Necrotic Lesions in the Mouth of a Tortoise.</title>
        <authorList>
            <person name="Ruckert C."/>
            <person name="Kriete M."/>
            <person name="Jaenicke S."/>
            <person name="Winkler A."/>
            <person name="Tauch A."/>
        </authorList>
    </citation>
    <scope>NUCLEOTIDE SEQUENCE [LARGE SCALE GENOMIC DNA]</scope>
    <source>
        <strain evidence="1 2">DSM 44614</strain>
    </source>
</reference>
<proteinExistence type="predicted"/>
<accession>A0A0G3H9M7</accession>
<protein>
    <submittedName>
        <fullName evidence="1">Transcriptional regulator, TetR family</fullName>
    </submittedName>
</protein>
<evidence type="ECO:0000313" key="1">
    <source>
        <dbReference type="EMBL" id="AKK09460.1"/>
    </source>
</evidence>
<reference evidence="2" key="2">
    <citation type="submission" date="2015-05" db="EMBL/GenBank/DDBJ databases">
        <title>Complete genome sequence of Corynebacterium testudinoris DSM 44614, recovered from necrotic lesions in the mouth of a tortoise.</title>
        <authorList>
            <person name="Ruckert C."/>
            <person name="Albersmeier A."/>
            <person name="Winkler A."/>
            <person name="Tauch A."/>
        </authorList>
    </citation>
    <scope>NUCLEOTIDE SEQUENCE [LARGE SCALE GENOMIC DNA]</scope>
    <source>
        <strain evidence="2">DSM 44614</strain>
    </source>
</reference>
<organism evidence="1 2">
    <name type="scientific">Corynebacterium testudinoris</name>
    <dbReference type="NCBI Taxonomy" id="136857"/>
    <lineage>
        <taxon>Bacteria</taxon>
        <taxon>Bacillati</taxon>
        <taxon>Actinomycetota</taxon>
        <taxon>Actinomycetes</taxon>
        <taxon>Mycobacteriales</taxon>
        <taxon>Corynebacteriaceae</taxon>
        <taxon>Corynebacterium</taxon>
    </lineage>
</organism>
<name>A0A0G3H9M7_9CORY</name>
<keyword evidence="2" id="KW-1185">Reference proteome</keyword>
<dbReference type="InterPro" id="IPR009057">
    <property type="entry name" value="Homeodomain-like_sf"/>
</dbReference>
<dbReference type="Gene3D" id="1.10.357.10">
    <property type="entry name" value="Tetracycline Repressor, domain 2"/>
    <property type="match status" value="1"/>
</dbReference>
<dbReference type="SUPFAM" id="SSF46689">
    <property type="entry name" value="Homeodomain-like"/>
    <property type="match status" value="1"/>
</dbReference>
<dbReference type="STRING" id="136857.CTEST_10175"/>